<evidence type="ECO:0000313" key="2">
    <source>
        <dbReference type="Proteomes" id="UP000292307"/>
    </source>
</evidence>
<accession>A0ABX5RLV3</accession>
<name>A0ABX5RLV3_9BURK</name>
<protein>
    <submittedName>
        <fullName evidence="1">Uncharacterized protein</fullName>
    </submittedName>
</protein>
<dbReference type="Proteomes" id="UP000292307">
    <property type="component" value="Chromosome"/>
</dbReference>
<keyword evidence="2" id="KW-1185">Reference proteome</keyword>
<dbReference type="EMBL" id="CP036401">
    <property type="protein sequence ID" value="QBH99548.1"/>
    <property type="molecule type" value="Genomic_DNA"/>
</dbReference>
<organism evidence="1 2">
    <name type="scientific">Pseudoduganella albidiflava</name>
    <dbReference type="NCBI Taxonomy" id="321983"/>
    <lineage>
        <taxon>Bacteria</taxon>
        <taxon>Pseudomonadati</taxon>
        <taxon>Pseudomonadota</taxon>
        <taxon>Betaproteobacteria</taxon>
        <taxon>Burkholderiales</taxon>
        <taxon>Oxalobacteraceae</taxon>
        <taxon>Telluria group</taxon>
        <taxon>Pseudoduganella</taxon>
    </lineage>
</organism>
<proteinExistence type="predicted"/>
<evidence type="ECO:0000313" key="1">
    <source>
        <dbReference type="EMBL" id="QBH99548.1"/>
    </source>
</evidence>
<sequence>MKLFRHSRPPTPAMKKLLLAAALLFLLAGFLNLWTGASNWLVFANFVMAFVFLMRSMEKGKNGA</sequence>
<dbReference type="RefSeq" id="WP_131143704.1">
    <property type="nucleotide sequence ID" value="NZ_BMWV01000006.1"/>
</dbReference>
<reference evidence="1 2" key="1">
    <citation type="submission" date="2019-02" db="EMBL/GenBank/DDBJ databases">
        <title>Draft Genome Sequences of Six Type Strains of the Genus Massilia.</title>
        <authorList>
            <person name="Miess H."/>
            <person name="Frediansyhah A."/>
            <person name="Gross H."/>
        </authorList>
    </citation>
    <scope>NUCLEOTIDE SEQUENCE [LARGE SCALE GENOMIC DNA]</scope>
    <source>
        <strain evidence="1 2">DSM 17472</strain>
    </source>
</reference>
<gene>
    <name evidence="1" type="ORF">EYF70_00845</name>
</gene>